<accession>A0A3S2WKM4</accession>
<evidence type="ECO:0000313" key="4">
    <source>
        <dbReference type="Proteomes" id="UP000283128"/>
    </source>
</evidence>
<keyword evidence="4" id="KW-1185">Reference proteome</keyword>
<dbReference type="EMBL" id="RZYA01000004">
    <property type="protein sequence ID" value="RVU26306.1"/>
    <property type="molecule type" value="Genomic_DNA"/>
</dbReference>
<name>A0A3S2WKM4_9ACTN</name>
<reference evidence="3 4" key="1">
    <citation type="submission" date="2019-01" db="EMBL/GenBank/DDBJ databases">
        <title>Genome sequences of Streptomyces and Rhizobium isolates collected from root and soil.</title>
        <authorList>
            <person name="Chhettri S."/>
            <person name="Sevigny J.L."/>
            <person name="Sen A."/>
            <person name="Ennis N."/>
            <person name="Tisa L."/>
        </authorList>
    </citation>
    <scope>NUCLEOTIDE SEQUENCE [LARGE SCALE GENOMIC DNA]</scope>
    <source>
        <strain evidence="3 4">San01</strain>
    </source>
</reference>
<feature type="transmembrane region" description="Helical" evidence="2">
    <location>
        <begin position="16"/>
        <end position="37"/>
    </location>
</feature>
<evidence type="ECO:0000313" key="3">
    <source>
        <dbReference type="EMBL" id="RVU26306.1"/>
    </source>
</evidence>
<dbReference type="OrthoDB" id="3830613at2"/>
<dbReference type="AlphaFoldDB" id="A0A3S2WKM4"/>
<keyword evidence="2" id="KW-0472">Membrane</keyword>
<sequence>MSTEQTQDRHRRRTPLTVASVAAAVLLVGGGGAYFAATSAGGSDHGGGPAAGGDPTPPPLALDGYAAGGTGSTSGIAPGEPDPYGTRYQADGTLPTGPGEATVYRSRGDVTAADVTALAKALGAPGTPHLDNGAWKVGPAKDGSGPSLQVNERAPGAWTYARSTPPTGHPVGEGAAEKAAAPVLKALGQDDAKLDASQLMGAVRVVNAEPRVGGLPTYGWTTGVRIGPDGQVVGGSGQLKQPVKGDTYPVISARKTLGLLNSAAAGDGRVGIGGCASPMPVRERDEAPCKAPTKLPAPPAAKVTGATFGLAAQFAQGRQILVPSWLFQVKAQGAREGYTVTHVAVDPRFLTSPHAPGGGPSERPSPRPSVRPGDPGTETRDIRPDGYTVDGRTLTAYFTGGVCGTYEATASESGGEVALKITHTEKKGTICVAMAKFYSLKVTLHEPLDGRKVVDTHDRAVPHTDGKRGYVPAPRS</sequence>
<evidence type="ECO:0008006" key="5">
    <source>
        <dbReference type="Google" id="ProtNLM"/>
    </source>
</evidence>
<dbReference type="Proteomes" id="UP000283128">
    <property type="component" value="Unassembled WGS sequence"/>
</dbReference>
<keyword evidence="2" id="KW-0812">Transmembrane</keyword>
<keyword evidence="2" id="KW-1133">Transmembrane helix</keyword>
<dbReference type="RefSeq" id="WP_127828131.1">
    <property type="nucleotide sequence ID" value="NZ_RZYA01000004.1"/>
</dbReference>
<protein>
    <recommendedName>
        <fullName evidence="5">Large membrane protein</fullName>
    </recommendedName>
</protein>
<gene>
    <name evidence="3" type="ORF">EOT10_12150</name>
</gene>
<feature type="region of interest" description="Disordered" evidence="1">
    <location>
        <begin position="349"/>
        <end position="386"/>
    </location>
</feature>
<organism evidence="3 4">
    <name type="scientific">Streptomyces antnestii</name>
    <dbReference type="NCBI Taxonomy" id="2494256"/>
    <lineage>
        <taxon>Bacteria</taxon>
        <taxon>Bacillati</taxon>
        <taxon>Actinomycetota</taxon>
        <taxon>Actinomycetes</taxon>
        <taxon>Kitasatosporales</taxon>
        <taxon>Streptomycetaceae</taxon>
        <taxon>Streptomyces</taxon>
    </lineage>
</organism>
<evidence type="ECO:0000256" key="2">
    <source>
        <dbReference type="SAM" id="Phobius"/>
    </source>
</evidence>
<comment type="caution">
    <text evidence="3">The sequence shown here is derived from an EMBL/GenBank/DDBJ whole genome shotgun (WGS) entry which is preliminary data.</text>
</comment>
<proteinExistence type="predicted"/>
<feature type="region of interest" description="Disordered" evidence="1">
    <location>
        <begin position="123"/>
        <end position="151"/>
    </location>
</feature>
<evidence type="ECO:0000256" key="1">
    <source>
        <dbReference type="SAM" id="MobiDB-lite"/>
    </source>
</evidence>